<sequence length="137" mass="15189">MTDSIQSEWDKLVKQSRKAPGQPPVEPIPKPPGKRRGKWGLPVLFIFSLAALVLHFQGTLDPWPAKPTQDEIENGQKASLLVVSKAIHDYAAFHGKYPQRIAEVLPLTLNVDYRLTPDGFELKTLSADGVPIVLRGK</sequence>
<accession>A0ABV3QEK0</accession>
<evidence type="ECO:0000313" key="4">
    <source>
        <dbReference type="Proteomes" id="UP001556220"/>
    </source>
</evidence>
<comment type="caution">
    <text evidence="3">The sequence shown here is derived from an EMBL/GenBank/DDBJ whole genome shotgun (WGS) entry which is preliminary data.</text>
</comment>
<feature type="region of interest" description="Disordered" evidence="1">
    <location>
        <begin position="1"/>
        <end position="36"/>
    </location>
</feature>
<dbReference type="EMBL" id="JBFOHK010000002">
    <property type="protein sequence ID" value="MEW9572249.1"/>
    <property type="molecule type" value="Genomic_DNA"/>
</dbReference>
<dbReference type="Proteomes" id="UP001556220">
    <property type="component" value="Unassembled WGS sequence"/>
</dbReference>
<evidence type="ECO:0000313" key="3">
    <source>
        <dbReference type="EMBL" id="MEW9572249.1"/>
    </source>
</evidence>
<dbReference type="RefSeq" id="WP_367854299.1">
    <property type="nucleotide sequence ID" value="NZ_JBFOHK010000002.1"/>
</dbReference>
<evidence type="ECO:0000256" key="2">
    <source>
        <dbReference type="SAM" id="Phobius"/>
    </source>
</evidence>
<keyword evidence="2" id="KW-0812">Transmembrane</keyword>
<feature type="transmembrane region" description="Helical" evidence="2">
    <location>
        <begin position="39"/>
        <end position="56"/>
    </location>
</feature>
<organism evidence="3 4">
    <name type="scientific">Rhodanobacter lycopersici</name>
    <dbReference type="NCBI Taxonomy" id="3162487"/>
    <lineage>
        <taxon>Bacteria</taxon>
        <taxon>Pseudomonadati</taxon>
        <taxon>Pseudomonadota</taxon>
        <taxon>Gammaproteobacteria</taxon>
        <taxon>Lysobacterales</taxon>
        <taxon>Rhodanobacteraceae</taxon>
        <taxon>Rhodanobacter</taxon>
    </lineage>
</organism>
<protein>
    <recommendedName>
        <fullName evidence="5">Type II secretion system protein GspG C-terminal domain-containing protein</fullName>
    </recommendedName>
</protein>
<keyword evidence="4" id="KW-1185">Reference proteome</keyword>
<evidence type="ECO:0008006" key="5">
    <source>
        <dbReference type="Google" id="ProtNLM"/>
    </source>
</evidence>
<evidence type="ECO:0000256" key="1">
    <source>
        <dbReference type="SAM" id="MobiDB-lite"/>
    </source>
</evidence>
<proteinExistence type="predicted"/>
<keyword evidence="2" id="KW-1133">Transmembrane helix</keyword>
<reference evidence="3 4" key="1">
    <citation type="submission" date="2024-06" db="EMBL/GenBank/DDBJ databases">
        <authorList>
            <person name="Woo H."/>
        </authorList>
    </citation>
    <scope>NUCLEOTIDE SEQUENCE [LARGE SCALE GENOMIC DNA]</scope>
    <source>
        <strain evidence="3 4">Si-c</strain>
    </source>
</reference>
<gene>
    <name evidence="3" type="ORF">ABQJ54_10830</name>
</gene>
<keyword evidence="2" id="KW-0472">Membrane</keyword>
<feature type="compositionally biased region" description="Pro residues" evidence="1">
    <location>
        <begin position="21"/>
        <end position="31"/>
    </location>
</feature>
<name>A0ABV3QEK0_9GAMM</name>